<gene>
    <name evidence="4" type="ORF">DSCA_32780</name>
</gene>
<dbReference type="InterPro" id="IPR050595">
    <property type="entry name" value="Bact_response_regulator"/>
</dbReference>
<feature type="domain" description="Response regulatory" evidence="3">
    <location>
        <begin position="12"/>
        <end position="137"/>
    </location>
</feature>
<dbReference type="AlphaFoldDB" id="A0A5K7YKJ6"/>
<dbReference type="GO" id="GO:0000160">
    <property type="term" value="P:phosphorelay signal transduction system"/>
    <property type="evidence" value="ECO:0007669"/>
    <property type="project" value="InterPro"/>
</dbReference>
<dbReference type="PANTHER" id="PTHR44591:SF3">
    <property type="entry name" value="RESPONSE REGULATORY DOMAIN-CONTAINING PROTEIN"/>
    <property type="match status" value="1"/>
</dbReference>
<dbReference type="InterPro" id="IPR011006">
    <property type="entry name" value="CheY-like_superfamily"/>
</dbReference>
<keyword evidence="5" id="KW-1185">Reference proteome</keyword>
<dbReference type="OrthoDB" id="5419443at2"/>
<name>A0A5K7YKJ6_9BACT</name>
<dbReference type="Pfam" id="PF00072">
    <property type="entry name" value="Response_reg"/>
    <property type="match status" value="1"/>
</dbReference>
<dbReference type="Proteomes" id="UP000427906">
    <property type="component" value="Chromosome"/>
</dbReference>
<proteinExistence type="predicted"/>
<dbReference type="RefSeq" id="WP_155317397.1">
    <property type="nucleotide sequence ID" value="NZ_AP021874.1"/>
</dbReference>
<evidence type="ECO:0000313" key="4">
    <source>
        <dbReference type="EMBL" id="BBO69348.1"/>
    </source>
</evidence>
<sequence>MTRSEAEPSRGTILIVDDAMDMRVFLSALFRTHGYRTETCRDGSTGLAKAREIRPDLIVLDVMMPGSGGALMYKSLKTDGQLKRIPVIMLSAVGQHSFRHYLKMLNIKMVTPLPDPEEYLEKPPDARQLLDTATRLMALQKG</sequence>
<dbReference type="KEGG" id="dalk:DSCA_32780"/>
<dbReference type="PROSITE" id="PS50110">
    <property type="entry name" value="RESPONSE_REGULATORY"/>
    <property type="match status" value="1"/>
</dbReference>
<protein>
    <submittedName>
        <fullName evidence="4">Response regulator</fullName>
    </submittedName>
</protein>
<evidence type="ECO:0000259" key="3">
    <source>
        <dbReference type="PROSITE" id="PS50110"/>
    </source>
</evidence>
<dbReference type="InterPro" id="IPR001789">
    <property type="entry name" value="Sig_transdc_resp-reg_receiver"/>
</dbReference>
<dbReference type="SUPFAM" id="SSF52172">
    <property type="entry name" value="CheY-like"/>
    <property type="match status" value="1"/>
</dbReference>
<feature type="modified residue" description="4-aspartylphosphate" evidence="2">
    <location>
        <position position="61"/>
    </location>
</feature>
<dbReference type="SMART" id="SM00448">
    <property type="entry name" value="REC"/>
    <property type="match status" value="1"/>
</dbReference>
<evidence type="ECO:0000313" key="5">
    <source>
        <dbReference type="Proteomes" id="UP000427906"/>
    </source>
</evidence>
<dbReference type="Gene3D" id="3.40.50.2300">
    <property type="match status" value="1"/>
</dbReference>
<dbReference type="EMBL" id="AP021874">
    <property type="protein sequence ID" value="BBO69348.1"/>
    <property type="molecule type" value="Genomic_DNA"/>
</dbReference>
<organism evidence="4 5">
    <name type="scientific">Desulfosarcina alkanivorans</name>
    <dbReference type="NCBI Taxonomy" id="571177"/>
    <lineage>
        <taxon>Bacteria</taxon>
        <taxon>Pseudomonadati</taxon>
        <taxon>Thermodesulfobacteriota</taxon>
        <taxon>Desulfobacteria</taxon>
        <taxon>Desulfobacterales</taxon>
        <taxon>Desulfosarcinaceae</taxon>
        <taxon>Desulfosarcina</taxon>
    </lineage>
</organism>
<dbReference type="PANTHER" id="PTHR44591">
    <property type="entry name" value="STRESS RESPONSE REGULATOR PROTEIN 1"/>
    <property type="match status" value="1"/>
</dbReference>
<reference evidence="4 5" key="1">
    <citation type="submission" date="2019-11" db="EMBL/GenBank/DDBJ databases">
        <title>Comparative genomics of hydrocarbon-degrading Desulfosarcina strains.</title>
        <authorList>
            <person name="Watanabe M."/>
            <person name="Kojima H."/>
            <person name="Fukui M."/>
        </authorList>
    </citation>
    <scope>NUCLEOTIDE SEQUENCE [LARGE SCALE GENOMIC DNA]</scope>
    <source>
        <strain evidence="4 5">PL12</strain>
    </source>
</reference>
<evidence type="ECO:0000256" key="1">
    <source>
        <dbReference type="ARBA" id="ARBA00022553"/>
    </source>
</evidence>
<keyword evidence="1 2" id="KW-0597">Phosphoprotein</keyword>
<accession>A0A5K7YKJ6</accession>
<evidence type="ECO:0000256" key="2">
    <source>
        <dbReference type="PROSITE-ProRule" id="PRU00169"/>
    </source>
</evidence>